<dbReference type="AlphaFoldDB" id="A0ABD2NIY6"/>
<feature type="non-terminal residue" evidence="2">
    <location>
        <position position="1"/>
    </location>
</feature>
<reference evidence="2 3" key="1">
    <citation type="journal article" date="2021" name="BMC Biol.">
        <title>Horizontally acquired antibacterial genes associated with adaptive radiation of ladybird beetles.</title>
        <authorList>
            <person name="Li H.S."/>
            <person name="Tang X.F."/>
            <person name="Huang Y.H."/>
            <person name="Xu Z.Y."/>
            <person name="Chen M.L."/>
            <person name="Du X.Y."/>
            <person name="Qiu B.Y."/>
            <person name="Chen P.T."/>
            <person name="Zhang W."/>
            <person name="Slipinski A."/>
            <person name="Escalona H.E."/>
            <person name="Waterhouse R.M."/>
            <person name="Zwick A."/>
            <person name="Pang H."/>
        </authorList>
    </citation>
    <scope>NUCLEOTIDE SEQUENCE [LARGE SCALE GENOMIC DNA]</scope>
    <source>
        <strain evidence="2">SYSU2018</strain>
    </source>
</reference>
<dbReference type="EMBL" id="JABFTP020000124">
    <property type="protein sequence ID" value="KAL3278662.1"/>
    <property type="molecule type" value="Genomic_DNA"/>
</dbReference>
<feature type="region of interest" description="Disordered" evidence="1">
    <location>
        <begin position="1"/>
        <end position="25"/>
    </location>
</feature>
<keyword evidence="3" id="KW-1185">Reference proteome</keyword>
<feature type="region of interest" description="Disordered" evidence="1">
    <location>
        <begin position="275"/>
        <end position="294"/>
    </location>
</feature>
<protein>
    <submittedName>
        <fullName evidence="2">Uncharacterized protein</fullName>
    </submittedName>
</protein>
<sequence length="310" mass="35232">SGVIQKNASEVSTSTNSTLSAFSLHPDDNTLRKRFTTSSLSPKLSPTHAVSYSNKKSGILLHELKKQKSDSDYNESGLIQKKKAYPFKNRSAEDCASTNNSNLYKRALSKESFDVKMESDFVSYKKYINYKDEEKSHLICLKDSSKILTVKNDTKLTKYNTFTIKCDKKNNRLTKYRSLDSPEAKTIVRYIDPQSKVSIAANDFDAEFKMSKFGKHRHKHDIIVDTVDAWSKKNGKNMFTNIRNSLFKSNSDKEIVYKPLIFGGTFPIDLPMKQDAKTDKTNTGNKSPLNMTPKVREYGPAKTFDIDQPI</sequence>
<organism evidence="2 3">
    <name type="scientific">Cryptolaemus montrouzieri</name>
    <dbReference type="NCBI Taxonomy" id="559131"/>
    <lineage>
        <taxon>Eukaryota</taxon>
        <taxon>Metazoa</taxon>
        <taxon>Ecdysozoa</taxon>
        <taxon>Arthropoda</taxon>
        <taxon>Hexapoda</taxon>
        <taxon>Insecta</taxon>
        <taxon>Pterygota</taxon>
        <taxon>Neoptera</taxon>
        <taxon>Endopterygota</taxon>
        <taxon>Coleoptera</taxon>
        <taxon>Polyphaga</taxon>
        <taxon>Cucujiformia</taxon>
        <taxon>Coccinelloidea</taxon>
        <taxon>Coccinellidae</taxon>
        <taxon>Scymninae</taxon>
        <taxon>Scymnini</taxon>
        <taxon>Cryptolaemus</taxon>
    </lineage>
</organism>
<accession>A0ABD2NIY6</accession>
<name>A0ABD2NIY6_9CUCU</name>
<evidence type="ECO:0000313" key="3">
    <source>
        <dbReference type="Proteomes" id="UP001516400"/>
    </source>
</evidence>
<feature type="compositionally biased region" description="Polar residues" evidence="1">
    <location>
        <begin position="281"/>
        <end position="290"/>
    </location>
</feature>
<proteinExistence type="predicted"/>
<dbReference type="Proteomes" id="UP001516400">
    <property type="component" value="Unassembled WGS sequence"/>
</dbReference>
<feature type="compositionally biased region" description="Polar residues" evidence="1">
    <location>
        <begin position="1"/>
        <end position="21"/>
    </location>
</feature>
<evidence type="ECO:0000313" key="2">
    <source>
        <dbReference type="EMBL" id="KAL3278662.1"/>
    </source>
</evidence>
<evidence type="ECO:0000256" key="1">
    <source>
        <dbReference type="SAM" id="MobiDB-lite"/>
    </source>
</evidence>
<comment type="caution">
    <text evidence="2">The sequence shown here is derived from an EMBL/GenBank/DDBJ whole genome shotgun (WGS) entry which is preliminary data.</text>
</comment>
<gene>
    <name evidence="2" type="ORF">HHI36_016198</name>
</gene>